<evidence type="ECO:0000313" key="9">
    <source>
        <dbReference type="EMBL" id="EKO37092.1"/>
    </source>
</evidence>
<evidence type="ECO:0000256" key="6">
    <source>
        <dbReference type="ARBA" id="ARBA00020337"/>
    </source>
</evidence>
<organism evidence="9 10">
    <name type="scientific">SAR86 cluster bacterium SAR86E</name>
    <dbReference type="NCBI Taxonomy" id="1208365"/>
    <lineage>
        <taxon>Bacteria</taxon>
        <taxon>Pseudomonadati</taxon>
        <taxon>Pseudomonadota</taxon>
        <taxon>Gammaproteobacteria</taxon>
        <taxon>SAR86 cluster</taxon>
    </lineage>
</organism>
<evidence type="ECO:0000259" key="8">
    <source>
        <dbReference type="Pfam" id="PF01182"/>
    </source>
</evidence>
<reference evidence="9 10" key="1">
    <citation type="submission" date="2012-09" db="EMBL/GenBank/DDBJ databases">
        <authorList>
            <person name="Dupont C.L."/>
            <person name="Rusch D.B."/>
            <person name="Lombardo M.-J."/>
            <person name="Novotny M."/>
            <person name="Yee-Greenbaum J."/>
            <person name="Laskin R."/>
        </authorList>
    </citation>
    <scope>NUCLEOTIDE SEQUENCE [LARGE SCALE GENOMIC DNA]</scope>
    <source>
        <strain evidence="9">SAR86E</strain>
    </source>
</reference>
<comment type="caution">
    <text evidence="9">The sequence shown here is derived from an EMBL/GenBank/DDBJ whole genome shotgun (WGS) entry which is preliminary data.</text>
</comment>
<comment type="function">
    <text evidence="2 7">Hydrolysis of 6-phosphogluconolactone to 6-phosphogluconate.</text>
</comment>
<keyword evidence="7 9" id="KW-0378">Hydrolase</keyword>
<evidence type="ECO:0000256" key="2">
    <source>
        <dbReference type="ARBA" id="ARBA00002681"/>
    </source>
</evidence>
<dbReference type="Proteomes" id="UP000010310">
    <property type="component" value="Unassembled WGS sequence"/>
</dbReference>
<comment type="similarity">
    <text evidence="4 7">Belongs to the glucosamine/galactosamine-6-phosphate isomerase family. 6-phosphogluconolactonase subfamily.</text>
</comment>
<evidence type="ECO:0000256" key="4">
    <source>
        <dbReference type="ARBA" id="ARBA00010662"/>
    </source>
</evidence>
<dbReference type="EC" id="3.1.1.31" evidence="5 7"/>
<evidence type="ECO:0000256" key="5">
    <source>
        <dbReference type="ARBA" id="ARBA00013198"/>
    </source>
</evidence>
<comment type="catalytic activity">
    <reaction evidence="1 7">
        <text>6-phospho-D-glucono-1,5-lactone + H2O = 6-phospho-D-gluconate + H(+)</text>
        <dbReference type="Rhea" id="RHEA:12556"/>
        <dbReference type="ChEBI" id="CHEBI:15377"/>
        <dbReference type="ChEBI" id="CHEBI:15378"/>
        <dbReference type="ChEBI" id="CHEBI:57955"/>
        <dbReference type="ChEBI" id="CHEBI:58759"/>
        <dbReference type="EC" id="3.1.1.31"/>
    </reaction>
</comment>
<evidence type="ECO:0000256" key="1">
    <source>
        <dbReference type="ARBA" id="ARBA00000832"/>
    </source>
</evidence>
<name>K6FES5_9GAMM</name>
<dbReference type="PATRIC" id="fig|1208365.4.peg.282"/>
<dbReference type="Gene3D" id="3.40.50.1360">
    <property type="match status" value="1"/>
</dbReference>
<dbReference type="AlphaFoldDB" id="K6FES5"/>
<dbReference type="PANTHER" id="PTHR11054">
    <property type="entry name" value="6-PHOSPHOGLUCONOLACTONASE"/>
    <property type="match status" value="1"/>
</dbReference>
<protein>
    <recommendedName>
        <fullName evidence="6 7">6-phosphogluconolactonase</fullName>
        <shortName evidence="7">6PGL</shortName>
        <ecNumber evidence="5 7">3.1.1.31</ecNumber>
    </recommendedName>
</protein>
<dbReference type="InterPro" id="IPR037171">
    <property type="entry name" value="NagB/RpiA_transferase-like"/>
</dbReference>
<gene>
    <name evidence="7 9" type="primary">pgl</name>
    <name evidence="9" type="ORF">B273_0282</name>
</gene>
<proteinExistence type="inferred from homology"/>
<evidence type="ECO:0000313" key="10">
    <source>
        <dbReference type="Proteomes" id="UP000010310"/>
    </source>
</evidence>
<dbReference type="UniPathway" id="UPA00115">
    <property type="reaction ID" value="UER00409"/>
</dbReference>
<keyword evidence="10" id="KW-1185">Reference proteome</keyword>
<feature type="domain" description="Glucosamine/galactosamine-6-phosphate isomerase" evidence="8">
    <location>
        <begin position="7"/>
        <end position="198"/>
    </location>
</feature>
<dbReference type="SUPFAM" id="SSF100950">
    <property type="entry name" value="NagB/RpiA/CoA transferase-like"/>
    <property type="match status" value="1"/>
</dbReference>
<dbReference type="InterPro" id="IPR005900">
    <property type="entry name" value="6-phosphogluconolactonase_DevB"/>
</dbReference>
<dbReference type="PANTHER" id="PTHR11054:SF0">
    <property type="entry name" value="6-PHOSPHOGLUCONOLACTONASE"/>
    <property type="match status" value="1"/>
</dbReference>
<accession>K6FES5</accession>
<dbReference type="GO" id="GO:0006098">
    <property type="term" value="P:pentose-phosphate shunt"/>
    <property type="evidence" value="ECO:0007669"/>
    <property type="project" value="UniProtKB-UniPathway"/>
</dbReference>
<dbReference type="GO" id="GO:0017057">
    <property type="term" value="F:6-phosphogluconolactonase activity"/>
    <property type="evidence" value="ECO:0007669"/>
    <property type="project" value="UniProtKB-UniRule"/>
</dbReference>
<dbReference type="NCBIfam" id="TIGR01198">
    <property type="entry name" value="pgl"/>
    <property type="match status" value="1"/>
</dbReference>
<dbReference type="InterPro" id="IPR006148">
    <property type="entry name" value="Glc/Gal-6P_isomerase"/>
</dbReference>
<dbReference type="Pfam" id="PF01182">
    <property type="entry name" value="Glucosamine_iso"/>
    <property type="match status" value="1"/>
</dbReference>
<sequence length="213" mass="23745">MEESRLNTLSASISHSLSDAIDAKGFASLVVSGGSSPLPLYNMLSMTDIDWSKVFIYLGDDRVVESNHKDSNEHLIKTQLMINNASKASFNSLLYPELRVNEIKLPFDIVLLGLGMDGHFASLFPDQLTNLRMLDVNALPALVKSEQPLGSPCYQRISMNLSLLIDTKRCILIVPSADKRAVIEKAYGDKRFPLFFLLNQNKTTVEFSDLDFT</sequence>
<evidence type="ECO:0000256" key="3">
    <source>
        <dbReference type="ARBA" id="ARBA00004961"/>
    </source>
</evidence>
<dbReference type="GO" id="GO:0005975">
    <property type="term" value="P:carbohydrate metabolic process"/>
    <property type="evidence" value="ECO:0007669"/>
    <property type="project" value="UniProtKB-UniRule"/>
</dbReference>
<comment type="pathway">
    <text evidence="3 7">Carbohydrate degradation; pentose phosphate pathway; D-ribulose 5-phosphate from D-glucose 6-phosphate (oxidative stage): step 2/3.</text>
</comment>
<dbReference type="InterPro" id="IPR039104">
    <property type="entry name" value="6PGL"/>
</dbReference>
<dbReference type="EMBL" id="AMWX01000001">
    <property type="protein sequence ID" value="EKO37092.1"/>
    <property type="molecule type" value="Genomic_DNA"/>
</dbReference>
<evidence type="ECO:0000256" key="7">
    <source>
        <dbReference type="RuleBase" id="RU365095"/>
    </source>
</evidence>
<dbReference type="CDD" id="cd01400">
    <property type="entry name" value="6PGL"/>
    <property type="match status" value="1"/>
</dbReference>
<dbReference type="STRING" id="1208365.B273_0282"/>